<name>A0A7G9GMA2_9FIRM</name>
<sequence length="245" mass="27811">MRILLWAEFQKLKRSNIVFITMLATVLIAVIVYIGGITTLSNEQLSMDLTGWYLTTTQVWATLFVLPAMIALLGSYMICREEQEDTMKSLRLIPVDETKLTFAKLIVTFIFCVLIYLLLFFITLFIEVCVHVSHLSWALIGSFFKMYLLDGIGVFFAVSPFIAIAPYLKKSYWVSMVLTEIYSFAGLFMSMSQTLKTLYPITAVFGISGYYDTTTQSWICSLIILWICGCISGMLVKGLHHEEIG</sequence>
<feature type="transmembrane region" description="Helical" evidence="1">
    <location>
        <begin position="100"/>
        <end position="126"/>
    </location>
</feature>
<accession>A0A7G9GMA2</accession>
<keyword evidence="3" id="KW-1185">Reference proteome</keyword>
<dbReference type="Proteomes" id="UP000515856">
    <property type="component" value="Chromosome"/>
</dbReference>
<dbReference type="KEGG" id="ehn:H9Q80_17065"/>
<proteinExistence type="predicted"/>
<feature type="transmembrane region" description="Helical" evidence="1">
    <location>
        <begin position="59"/>
        <end position="79"/>
    </location>
</feature>
<reference evidence="2 3" key="1">
    <citation type="submission" date="2020-08" db="EMBL/GenBank/DDBJ databases">
        <authorList>
            <person name="Liu C."/>
            <person name="Sun Q."/>
        </authorList>
    </citation>
    <scope>NUCLEOTIDE SEQUENCE [LARGE SCALE GENOMIC DNA]</scope>
    <source>
        <strain evidence="2 3">NSJ-61</strain>
    </source>
</reference>
<dbReference type="EMBL" id="CP060636">
    <property type="protein sequence ID" value="QNM11934.1"/>
    <property type="molecule type" value="Genomic_DNA"/>
</dbReference>
<keyword evidence="1" id="KW-1133">Transmembrane helix</keyword>
<feature type="transmembrane region" description="Helical" evidence="1">
    <location>
        <begin position="16"/>
        <end position="39"/>
    </location>
</feature>
<feature type="transmembrane region" description="Helical" evidence="1">
    <location>
        <begin position="172"/>
        <end position="195"/>
    </location>
</feature>
<organism evidence="2 3">
    <name type="scientific">[Eubacterium] hominis</name>
    <dbReference type="NCBI Taxonomy" id="2764325"/>
    <lineage>
        <taxon>Bacteria</taxon>
        <taxon>Bacillati</taxon>
        <taxon>Bacillota</taxon>
        <taxon>Erysipelotrichia</taxon>
        <taxon>Erysipelotrichales</taxon>
        <taxon>Erysipelotrichaceae</taxon>
        <taxon>Amedibacillus</taxon>
    </lineage>
</organism>
<feature type="transmembrane region" description="Helical" evidence="1">
    <location>
        <begin position="146"/>
        <end position="165"/>
    </location>
</feature>
<keyword evidence="1" id="KW-0472">Membrane</keyword>
<gene>
    <name evidence="2" type="ORF">H9Q80_17065</name>
</gene>
<dbReference type="RefSeq" id="WP_117454780.1">
    <property type="nucleotide sequence ID" value="NZ_CP060636.1"/>
</dbReference>
<protein>
    <submittedName>
        <fullName evidence="2">ABC transporter permease</fullName>
    </submittedName>
</protein>
<evidence type="ECO:0000313" key="2">
    <source>
        <dbReference type="EMBL" id="QNM11934.1"/>
    </source>
</evidence>
<feature type="transmembrane region" description="Helical" evidence="1">
    <location>
        <begin position="215"/>
        <end position="236"/>
    </location>
</feature>
<evidence type="ECO:0000256" key="1">
    <source>
        <dbReference type="SAM" id="Phobius"/>
    </source>
</evidence>
<evidence type="ECO:0000313" key="3">
    <source>
        <dbReference type="Proteomes" id="UP000515856"/>
    </source>
</evidence>
<dbReference type="Pfam" id="PF12730">
    <property type="entry name" value="ABC2_membrane_4"/>
    <property type="match status" value="1"/>
</dbReference>
<keyword evidence="1" id="KW-0812">Transmembrane</keyword>
<dbReference type="AlphaFoldDB" id="A0A7G9GMA2"/>